<dbReference type="AlphaFoldDB" id="A0A445FI38"/>
<organism evidence="3 4">
    <name type="scientific">Glycine soja</name>
    <name type="common">Wild soybean</name>
    <dbReference type="NCBI Taxonomy" id="3848"/>
    <lineage>
        <taxon>Eukaryota</taxon>
        <taxon>Viridiplantae</taxon>
        <taxon>Streptophyta</taxon>
        <taxon>Embryophyta</taxon>
        <taxon>Tracheophyta</taxon>
        <taxon>Spermatophyta</taxon>
        <taxon>Magnoliopsida</taxon>
        <taxon>eudicotyledons</taxon>
        <taxon>Gunneridae</taxon>
        <taxon>Pentapetalae</taxon>
        <taxon>rosids</taxon>
        <taxon>fabids</taxon>
        <taxon>Fabales</taxon>
        <taxon>Fabaceae</taxon>
        <taxon>Papilionoideae</taxon>
        <taxon>50 kb inversion clade</taxon>
        <taxon>NPAAA clade</taxon>
        <taxon>indigoferoid/millettioid clade</taxon>
        <taxon>Phaseoleae</taxon>
        <taxon>Glycine</taxon>
        <taxon>Glycine subgen. Soja</taxon>
    </lineage>
</organism>
<evidence type="ECO:0000313" key="4">
    <source>
        <dbReference type="Proteomes" id="UP000289340"/>
    </source>
</evidence>
<evidence type="ECO:0000256" key="1">
    <source>
        <dbReference type="SAM" id="MobiDB-lite"/>
    </source>
</evidence>
<sequence>MKLLAFFIALIVVTSLFGESRASGIGGIYGQQQRNRDGRGKVIQSIEKEKTNIINNPKGSVESANHHHAKPKGNYKDMA</sequence>
<keyword evidence="2" id="KW-0732">Signal</keyword>
<proteinExistence type="predicted"/>
<protein>
    <submittedName>
        <fullName evidence="3">Uncharacterized protein</fullName>
    </submittedName>
</protein>
<dbReference type="EMBL" id="QZWG01000019">
    <property type="protein sequence ID" value="RZB48548.1"/>
    <property type="molecule type" value="Genomic_DNA"/>
</dbReference>
<dbReference type="Proteomes" id="UP000289340">
    <property type="component" value="Chromosome 19"/>
</dbReference>
<keyword evidence="4" id="KW-1185">Reference proteome</keyword>
<comment type="caution">
    <text evidence="3">The sequence shown here is derived from an EMBL/GenBank/DDBJ whole genome shotgun (WGS) entry which is preliminary data.</text>
</comment>
<evidence type="ECO:0000256" key="2">
    <source>
        <dbReference type="SAM" id="SignalP"/>
    </source>
</evidence>
<accession>A0A445FI38</accession>
<gene>
    <name evidence="3" type="ORF">D0Y65_051856</name>
</gene>
<reference evidence="3 4" key="1">
    <citation type="submission" date="2018-09" db="EMBL/GenBank/DDBJ databases">
        <title>A high-quality reference genome of wild soybean provides a powerful tool to mine soybean genomes.</title>
        <authorList>
            <person name="Xie M."/>
            <person name="Chung C.Y.L."/>
            <person name="Li M.-W."/>
            <person name="Wong F.-L."/>
            <person name="Chan T.-F."/>
            <person name="Lam H.-M."/>
        </authorList>
    </citation>
    <scope>NUCLEOTIDE SEQUENCE [LARGE SCALE GENOMIC DNA]</scope>
    <source>
        <strain evidence="4">cv. W05</strain>
        <tissue evidence="3">Hypocotyl of etiolated seedlings</tissue>
    </source>
</reference>
<feature type="region of interest" description="Disordered" evidence="1">
    <location>
        <begin position="53"/>
        <end position="79"/>
    </location>
</feature>
<evidence type="ECO:0000313" key="3">
    <source>
        <dbReference type="EMBL" id="RZB48548.1"/>
    </source>
</evidence>
<feature type="chain" id="PRO_5019262042" evidence="2">
    <location>
        <begin position="23"/>
        <end position="79"/>
    </location>
</feature>
<name>A0A445FI38_GLYSO</name>
<feature type="signal peptide" evidence="2">
    <location>
        <begin position="1"/>
        <end position="22"/>
    </location>
</feature>